<keyword evidence="3 6" id="KW-0808">Transferase</keyword>
<evidence type="ECO:0000313" key="6">
    <source>
        <dbReference type="EMBL" id="VAW92116.1"/>
    </source>
</evidence>
<dbReference type="InterPro" id="IPR043690">
    <property type="entry name" value="RimI"/>
</dbReference>
<dbReference type="InterPro" id="IPR016181">
    <property type="entry name" value="Acyl_CoA_acyltransferase"/>
</dbReference>
<proteinExistence type="inferred from homology"/>
<keyword evidence="2" id="KW-0963">Cytoplasm</keyword>
<evidence type="ECO:0000256" key="3">
    <source>
        <dbReference type="ARBA" id="ARBA00022679"/>
    </source>
</evidence>
<organism evidence="6">
    <name type="scientific">hydrothermal vent metagenome</name>
    <dbReference type="NCBI Taxonomy" id="652676"/>
    <lineage>
        <taxon>unclassified sequences</taxon>
        <taxon>metagenomes</taxon>
        <taxon>ecological metagenomes</taxon>
    </lineage>
</organism>
<name>A0A3B1AHI5_9ZZZZ</name>
<dbReference type="InterPro" id="IPR050680">
    <property type="entry name" value="YpeA/RimI_acetyltransf"/>
</dbReference>
<evidence type="ECO:0000256" key="2">
    <source>
        <dbReference type="ARBA" id="ARBA00022490"/>
    </source>
</evidence>
<dbReference type="PANTHER" id="PTHR43420">
    <property type="entry name" value="ACETYLTRANSFERASE"/>
    <property type="match status" value="1"/>
</dbReference>
<dbReference type="EMBL" id="UOFT01000022">
    <property type="protein sequence ID" value="VAW92116.1"/>
    <property type="molecule type" value="Genomic_DNA"/>
</dbReference>
<evidence type="ECO:0000256" key="1">
    <source>
        <dbReference type="ARBA" id="ARBA00005395"/>
    </source>
</evidence>
<evidence type="ECO:0000256" key="4">
    <source>
        <dbReference type="ARBA" id="ARBA00023315"/>
    </source>
</evidence>
<dbReference type="NCBIfam" id="TIGR01575">
    <property type="entry name" value="rimI"/>
    <property type="match status" value="1"/>
</dbReference>
<dbReference type="Pfam" id="PF00583">
    <property type="entry name" value="Acetyltransf_1"/>
    <property type="match status" value="1"/>
</dbReference>
<dbReference type="EC" id="2.3.1.128" evidence="6"/>
<dbReference type="HAMAP" id="MF_02210">
    <property type="entry name" value="RimI"/>
    <property type="match status" value="1"/>
</dbReference>
<dbReference type="InterPro" id="IPR000182">
    <property type="entry name" value="GNAT_dom"/>
</dbReference>
<evidence type="ECO:0000259" key="5">
    <source>
        <dbReference type="PROSITE" id="PS51186"/>
    </source>
</evidence>
<protein>
    <submittedName>
        <fullName evidence="6">Ribosomal-protein-S18p-alanine acetyltransferase</fullName>
        <ecNumber evidence="6">2.3.1.128</ecNumber>
    </submittedName>
</protein>
<keyword evidence="4 6" id="KW-0012">Acyltransferase</keyword>
<comment type="similarity">
    <text evidence="1">Belongs to the acetyltransferase family. RimI subfamily.</text>
</comment>
<dbReference type="SUPFAM" id="SSF55729">
    <property type="entry name" value="Acyl-CoA N-acyltransferases (Nat)"/>
    <property type="match status" value="1"/>
</dbReference>
<accession>A0A3B1AHI5</accession>
<sequence length="157" mass="17838">MSAVLDSNRNGFSPMRMSDIEEIMEIELSLYDYPWTKSIFADCIQVGYSCWAYIQNYQIQAYCVLSAGAGEAHILTLCVHKDFQRQGIGKLLLEHLIDLAKDHRAEVLLLEVRPSNVSAVHLYHNYGFNEVGARKAYYPAKDGREDALIMALDLTFD</sequence>
<dbReference type="AlphaFoldDB" id="A0A3B1AHI5"/>
<gene>
    <name evidence="6" type="ORF">MNBD_GAMMA23-905</name>
</gene>
<dbReference type="CDD" id="cd04301">
    <property type="entry name" value="NAT_SF"/>
    <property type="match status" value="1"/>
</dbReference>
<reference evidence="6" key="1">
    <citation type="submission" date="2018-06" db="EMBL/GenBank/DDBJ databases">
        <authorList>
            <person name="Zhirakovskaya E."/>
        </authorList>
    </citation>
    <scope>NUCLEOTIDE SEQUENCE</scope>
</reference>
<dbReference type="GO" id="GO:0008080">
    <property type="term" value="F:N-acetyltransferase activity"/>
    <property type="evidence" value="ECO:0007669"/>
    <property type="project" value="InterPro"/>
</dbReference>
<dbReference type="Gene3D" id="3.40.630.30">
    <property type="match status" value="1"/>
</dbReference>
<dbReference type="InterPro" id="IPR006464">
    <property type="entry name" value="AcTrfase_RimI/Ard1"/>
</dbReference>
<feature type="domain" description="N-acetyltransferase" evidence="5">
    <location>
        <begin position="10"/>
        <end position="155"/>
    </location>
</feature>
<dbReference type="PROSITE" id="PS51186">
    <property type="entry name" value="GNAT"/>
    <property type="match status" value="1"/>
</dbReference>